<sequence length="408" mass="45296">MATPIFVLPPELTSVIFGYCLPDGTRPPSPHTAPLLLAQICRQWREICLDTPILWASIQPAIGSVELLKMWLARSKNCPLTFSLKTWDSVRATALMDGMMSHCARWKDVCLVLPPAAYTTLSTYHGPFPALARLELSSRTQPRPKVTVTIRDAPLLRQAYLSNLPTHWQLDLPFEQLIILEFYAIDANAARILQRCTSLVHLSCRLETSDDPMPAVTLHSLRSLTLSGGISEYLVFIVPRLERLSVTIFASNVAATTSGVHALLMRSACGLHSLVVCPGAELSPAELQRFLSVTPSIVSLKFIFSNSVGFREQIQVLGIPGMLPRLNHLEISDNAGRDFGPLLDMLRARRLESFRLLLTIRTLGRPQRPRILPADVLDQFYALAEAGLRLHISTRDGEKPVIILDTLS</sequence>
<evidence type="ECO:0000313" key="2">
    <source>
        <dbReference type="Proteomes" id="UP001215280"/>
    </source>
</evidence>
<dbReference type="AlphaFoldDB" id="A0AAD7JIG3"/>
<gene>
    <name evidence="1" type="ORF">DFH07DRAFT_810901</name>
</gene>
<keyword evidence="2" id="KW-1185">Reference proteome</keyword>
<evidence type="ECO:0008006" key="3">
    <source>
        <dbReference type="Google" id="ProtNLM"/>
    </source>
</evidence>
<evidence type="ECO:0000313" key="1">
    <source>
        <dbReference type="EMBL" id="KAJ7765516.1"/>
    </source>
</evidence>
<reference evidence="1" key="1">
    <citation type="submission" date="2023-03" db="EMBL/GenBank/DDBJ databases">
        <title>Massive genome expansion in bonnet fungi (Mycena s.s.) driven by repeated elements and novel gene families across ecological guilds.</title>
        <authorList>
            <consortium name="Lawrence Berkeley National Laboratory"/>
            <person name="Harder C.B."/>
            <person name="Miyauchi S."/>
            <person name="Viragh M."/>
            <person name="Kuo A."/>
            <person name="Thoen E."/>
            <person name="Andreopoulos B."/>
            <person name="Lu D."/>
            <person name="Skrede I."/>
            <person name="Drula E."/>
            <person name="Henrissat B."/>
            <person name="Morin E."/>
            <person name="Kohler A."/>
            <person name="Barry K."/>
            <person name="LaButti K."/>
            <person name="Morin E."/>
            <person name="Salamov A."/>
            <person name="Lipzen A."/>
            <person name="Mereny Z."/>
            <person name="Hegedus B."/>
            <person name="Baldrian P."/>
            <person name="Stursova M."/>
            <person name="Weitz H."/>
            <person name="Taylor A."/>
            <person name="Grigoriev I.V."/>
            <person name="Nagy L.G."/>
            <person name="Martin F."/>
            <person name="Kauserud H."/>
        </authorList>
    </citation>
    <scope>NUCLEOTIDE SEQUENCE</scope>
    <source>
        <strain evidence="1">CBHHK188m</strain>
    </source>
</reference>
<proteinExistence type="predicted"/>
<dbReference type="InterPro" id="IPR032675">
    <property type="entry name" value="LRR_dom_sf"/>
</dbReference>
<protein>
    <recommendedName>
        <fullName evidence="3">F-box domain-containing protein</fullName>
    </recommendedName>
</protein>
<dbReference type="EMBL" id="JARJLG010000035">
    <property type="protein sequence ID" value="KAJ7765516.1"/>
    <property type="molecule type" value="Genomic_DNA"/>
</dbReference>
<accession>A0AAD7JIG3</accession>
<comment type="caution">
    <text evidence="1">The sequence shown here is derived from an EMBL/GenBank/DDBJ whole genome shotgun (WGS) entry which is preliminary data.</text>
</comment>
<dbReference type="Proteomes" id="UP001215280">
    <property type="component" value="Unassembled WGS sequence"/>
</dbReference>
<organism evidence="1 2">
    <name type="scientific">Mycena maculata</name>
    <dbReference type="NCBI Taxonomy" id="230809"/>
    <lineage>
        <taxon>Eukaryota</taxon>
        <taxon>Fungi</taxon>
        <taxon>Dikarya</taxon>
        <taxon>Basidiomycota</taxon>
        <taxon>Agaricomycotina</taxon>
        <taxon>Agaricomycetes</taxon>
        <taxon>Agaricomycetidae</taxon>
        <taxon>Agaricales</taxon>
        <taxon>Marasmiineae</taxon>
        <taxon>Mycenaceae</taxon>
        <taxon>Mycena</taxon>
    </lineage>
</organism>
<dbReference type="Gene3D" id="3.80.10.10">
    <property type="entry name" value="Ribonuclease Inhibitor"/>
    <property type="match status" value="1"/>
</dbReference>
<name>A0AAD7JIG3_9AGAR</name>